<sequence>MTRRERWTLILIWLGLGLLPLLVRPLWEPDEARYAEIPREMLATGDWLTPRLNGVLYFEKPPFQYWLSAISMKLFGVNGAAARLPLALASALAMWAAWRLAKRLGARRPLWAPFLAVTCLLGFLVGQILTLDALFSAFVVAALVASMEAVAARVDSRPATAWTLGAFVLLSAAFLTKGVAALALIGPALVASLGYVKGRPGLKKAVLATAFNPWGWLLAALLTAPWFILVDRANPGHAWFFFIHEHVARFATHEAKRQGSDNWFLDKLYFLGVLGVGLLPWLSACLVGLRRGWDFLRSRGPRAEDGGFSRWAVALVLLSIAWPLFFFSISGSKLPPYILPVVVPLAALACTFEREGEEGRALARVGRELGLLAVIFLAAGLAFSKDLSGGRGWILALAAALALLALWAHRPGSLTGPGWKVLTGPRLMAGLGACLWLLILAAQASAGPGKSVAGLVRSAPADAQWISYGSYAQGIAFYGRTRCVVVAGTGELAYGRDHLGAEAGRWFDEDPAALGTVADRMKAGDPHRPVLVLAPPRTWDRLDPAARAGWEVVRRSPGGVVAQRR</sequence>
<dbReference type="GO" id="GO:0016740">
    <property type="term" value="F:transferase activity"/>
    <property type="evidence" value="ECO:0007669"/>
    <property type="project" value="UniProtKB-KW"/>
</dbReference>
<evidence type="ECO:0000256" key="5">
    <source>
        <dbReference type="ARBA" id="ARBA00022692"/>
    </source>
</evidence>
<protein>
    <submittedName>
        <fullName evidence="10">Glycosyl transferase</fullName>
    </submittedName>
</protein>
<evidence type="ECO:0000256" key="2">
    <source>
        <dbReference type="ARBA" id="ARBA00022475"/>
    </source>
</evidence>
<evidence type="ECO:0000256" key="4">
    <source>
        <dbReference type="ARBA" id="ARBA00022679"/>
    </source>
</evidence>
<keyword evidence="2" id="KW-1003">Cell membrane</keyword>
<organism evidence="10 11">
    <name type="scientific">Geothrix rubra</name>
    <dbReference type="NCBI Taxonomy" id="2927977"/>
    <lineage>
        <taxon>Bacteria</taxon>
        <taxon>Pseudomonadati</taxon>
        <taxon>Acidobacteriota</taxon>
        <taxon>Holophagae</taxon>
        <taxon>Holophagales</taxon>
        <taxon>Holophagaceae</taxon>
        <taxon>Geothrix</taxon>
    </lineage>
</organism>
<keyword evidence="3" id="KW-0328">Glycosyltransferase</keyword>
<name>A0ABQ5Q2K9_9BACT</name>
<keyword evidence="4 10" id="KW-0808">Transferase</keyword>
<feature type="transmembrane region" description="Helical" evidence="8">
    <location>
        <begin position="110"/>
        <end position="129"/>
    </location>
</feature>
<feature type="transmembrane region" description="Helical" evidence="8">
    <location>
        <begin position="80"/>
        <end position="98"/>
    </location>
</feature>
<evidence type="ECO:0000313" key="11">
    <source>
        <dbReference type="Proteomes" id="UP001165089"/>
    </source>
</evidence>
<dbReference type="RefSeq" id="WP_285722539.1">
    <property type="nucleotide sequence ID" value="NZ_BSDD01000001.1"/>
</dbReference>
<evidence type="ECO:0000259" key="9">
    <source>
        <dbReference type="Pfam" id="PF02366"/>
    </source>
</evidence>
<reference evidence="10 11" key="1">
    <citation type="journal article" date="2023" name="Antonie Van Leeuwenhoek">
        <title>Mesoterricola silvestris gen. nov., sp. nov., Mesoterricola sediminis sp. nov., Geothrix oryzae sp. nov., Geothrix edaphica sp. nov., Geothrix rubra sp. nov., and Geothrix limicola sp. nov., six novel members of Acidobacteriota isolated from soils.</title>
        <authorList>
            <person name="Itoh H."/>
            <person name="Sugisawa Y."/>
            <person name="Mise K."/>
            <person name="Xu Z."/>
            <person name="Kuniyasu M."/>
            <person name="Ushijima N."/>
            <person name="Kawano K."/>
            <person name="Kobayashi E."/>
            <person name="Shiratori Y."/>
            <person name="Masuda Y."/>
            <person name="Senoo K."/>
        </authorList>
    </citation>
    <scope>NUCLEOTIDE SEQUENCE [LARGE SCALE GENOMIC DNA]</scope>
    <source>
        <strain evidence="10 11">Red803</strain>
    </source>
</reference>
<proteinExistence type="predicted"/>
<accession>A0ABQ5Q2K9</accession>
<feature type="transmembrane region" description="Helical" evidence="8">
    <location>
        <begin position="205"/>
        <end position="229"/>
    </location>
</feature>
<evidence type="ECO:0000256" key="1">
    <source>
        <dbReference type="ARBA" id="ARBA00004651"/>
    </source>
</evidence>
<dbReference type="PANTHER" id="PTHR33908:SF3">
    <property type="entry name" value="UNDECAPRENYL PHOSPHATE-ALPHA-4-AMINO-4-DEOXY-L-ARABINOSE ARABINOSYL TRANSFERASE"/>
    <property type="match status" value="1"/>
</dbReference>
<dbReference type="InterPro" id="IPR003342">
    <property type="entry name" value="ArnT-like_N"/>
</dbReference>
<dbReference type="PANTHER" id="PTHR33908">
    <property type="entry name" value="MANNOSYLTRANSFERASE YKCB-RELATED"/>
    <property type="match status" value="1"/>
</dbReference>
<keyword evidence="5 8" id="KW-0812">Transmembrane</keyword>
<keyword evidence="11" id="KW-1185">Reference proteome</keyword>
<keyword evidence="6 8" id="KW-1133">Transmembrane helix</keyword>
<comment type="subcellular location">
    <subcellularLocation>
        <location evidence="1">Cell membrane</location>
        <topology evidence="1">Multi-pass membrane protein</topology>
    </subcellularLocation>
</comment>
<dbReference type="InterPro" id="IPR050297">
    <property type="entry name" value="LipidA_mod_glycosyltrf_83"/>
</dbReference>
<evidence type="ECO:0000256" key="7">
    <source>
        <dbReference type="ARBA" id="ARBA00023136"/>
    </source>
</evidence>
<evidence type="ECO:0000256" key="6">
    <source>
        <dbReference type="ARBA" id="ARBA00022989"/>
    </source>
</evidence>
<feature type="transmembrane region" description="Helical" evidence="8">
    <location>
        <begin position="310"/>
        <end position="331"/>
    </location>
</feature>
<evidence type="ECO:0000313" key="10">
    <source>
        <dbReference type="EMBL" id="GLH68892.1"/>
    </source>
</evidence>
<evidence type="ECO:0000256" key="8">
    <source>
        <dbReference type="SAM" id="Phobius"/>
    </source>
</evidence>
<evidence type="ECO:0000256" key="3">
    <source>
        <dbReference type="ARBA" id="ARBA00022676"/>
    </source>
</evidence>
<feature type="transmembrane region" description="Helical" evidence="8">
    <location>
        <begin position="7"/>
        <end position="27"/>
    </location>
</feature>
<gene>
    <name evidence="10" type="ORF">GETHPA_04250</name>
</gene>
<feature type="transmembrane region" description="Helical" evidence="8">
    <location>
        <begin position="337"/>
        <end position="353"/>
    </location>
</feature>
<feature type="domain" description="ArnT-like N-terminal" evidence="9">
    <location>
        <begin position="9"/>
        <end position="232"/>
    </location>
</feature>
<feature type="transmembrane region" description="Helical" evidence="8">
    <location>
        <begin position="427"/>
        <end position="446"/>
    </location>
</feature>
<feature type="transmembrane region" description="Helical" evidence="8">
    <location>
        <begin position="181"/>
        <end position="198"/>
    </location>
</feature>
<feature type="transmembrane region" description="Helical" evidence="8">
    <location>
        <begin position="390"/>
        <end position="407"/>
    </location>
</feature>
<keyword evidence="7 8" id="KW-0472">Membrane</keyword>
<feature type="transmembrane region" description="Helical" evidence="8">
    <location>
        <begin position="365"/>
        <end position="384"/>
    </location>
</feature>
<dbReference type="EMBL" id="BSDD01000001">
    <property type="protein sequence ID" value="GLH68892.1"/>
    <property type="molecule type" value="Genomic_DNA"/>
</dbReference>
<dbReference type="Pfam" id="PF02366">
    <property type="entry name" value="PMT"/>
    <property type="match status" value="1"/>
</dbReference>
<feature type="transmembrane region" description="Helical" evidence="8">
    <location>
        <begin position="268"/>
        <end position="289"/>
    </location>
</feature>
<comment type="caution">
    <text evidence="10">The sequence shown here is derived from an EMBL/GenBank/DDBJ whole genome shotgun (WGS) entry which is preliminary data.</text>
</comment>
<dbReference type="Proteomes" id="UP001165089">
    <property type="component" value="Unassembled WGS sequence"/>
</dbReference>